<feature type="transmembrane region" description="Helical" evidence="7">
    <location>
        <begin position="57"/>
        <end position="74"/>
    </location>
</feature>
<feature type="transmembrane region" description="Helical" evidence="7">
    <location>
        <begin position="189"/>
        <end position="213"/>
    </location>
</feature>
<accession>A0A9D1GL72</accession>
<feature type="transmembrane region" description="Helical" evidence="7">
    <location>
        <begin position="256"/>
        <end position="274"/>
    </location>
</feature>
<dbReference type="InterPro" id="IPR004680">
    <property type="entry name" value="Cit_transptr-like_dom"/>
</dbReference>
<comment type="subcellular location">
    <subcellularLocation>
        <location evidence="1">Membrane</location>
        <topology evidence="1">Multi-pass membrane protein</topology>
    </subcellularLocation>
</comment>
<feature type="transmembrane region" description="Helical" evidence="7">
    <location>
        <begin position="349"/>
        <end position="371"/>
    </location>
</feature>
<evidence type="ECO:0000259" key="8">
    <source>
        <dbReference type="Pfam" id="PF03600"/>
    </source>
</evidence>
<evidence type="ECO:0000256" key="6">
    <source>
        <dbReference type="ARBA" id="ARBA00023136"/>
    </source>
</evidence>
<feature type="transmembrane region" description="Helical" evidence="7">
    <location>
        <begin position="324"/>
        <end position="342"/>
    </location>
</feature>
<evidence type="ECO:0000256" key="2">
    <source>
        <dbReference type="ARBA" id="ARBA00022448"/>
    </source>
</evidence>
<dbReference type="Proteomes" id="UP000886860">
    <property type="component" value="Unassembled WGS sequence"/>
</dbReference>
<evidence type="ECO:0000256" key="3">
    <source>
        <dbReference type="ARBA" id="ARBA00022692"/>
    </source>
</evidence>
<keyword evidence="3 7" id="KW-0812">Transmembrane</keyword>
<protein>
    <submittedName>
        <fullName evidence="9">Anion permease</fullName>
    </submittedName>
</protein>
<reference evidence="9" key="2">
    <citation type="journal article" date="2021" name="PeerJ">
        <title>Extensive microbial diversity within the chicken gut microbiome revealed by metagenomics and culture.</title>
        <authorList>
            <person name="Gilroy R."/>
            <person name="Ravi A."/>
            <person name="Getino M."/>
            <person name="Pursley I."/>
            <person name="Horton D.L."/>
            <person name="Alikhan N.F."/>
            <person name="Baker D."/>
            <person name="Gharbi K."/>
            <person name="Hall N."/>
            <person name="Watson M."/>
            <person name="Adriaenssens E.M."/>
            <person name="Foster-Nyarko E."/>
            <person name="Jarju S."/>
            <person name="Secka A."/>
            <person name="Antonio M."/>
            <person name="Oren A."/>
            <person name="Chaudhuri R.R."/>
            <person name="La Ragione R."/>
            <person name="Hildebrand F."/>
            <person name="Pallen M.J."/>
        </authorList>
    </citation>
    <scope>NUCLEOTIDE SEQUENCE</scope>
    <source>
        <strain evidence="9">CHK123-3438</strain>
    </source>
</reference>
<organism evidence="9 10">
    <name type="scientific">Candidatus Caccovicinus merdipullorum</name>
    <dbReference type="NCBI Taxonomy" id="2840724"/>
    <lineage>
        <taxon>Bacteria</taxon>
        <taxon>Bacillati</taxon>
        <taxon>Bacillota</taxon>
        <taxon>Clostridia</taxon>
        <taxon>Eubacteriales</taxon>
        <taxon>Candidatus Caccovicinus</taxon>
    </lineage>
</organism>
<dbReference type="PANTHER" id="PTHR43652:SF1">
    <property type="entry name" value="RESPONSE REGULATOR"/>
    <property type="match status" value="1"/>
</dbReference>
<name>A0A9D1GL72_9FIRM</name>
<evidence type="ECO:0000256" key="5">
    <source>
        <dbReference type="ARBA" id="ARBA00022989"/>
    </source>
</evidence>
<gene>
    <name evidence="9" type="ORF">IAB60_10510</name>
</gene>
<reference evidence="9" key="1">
    <citation type="submission" date="2020-10" db="EMBL/GenBank/DDBJ databases">
        <authorList>
            <person name="Gilroy R."/>
        </authorList>
    </citation>
    <scope>NUCLEOTIDE SEQUENCE</scope>
    <source>
        <strain evidence="9">CHK123-3438</strain>
    </source>
</reference>
<feature type="transmembrane region" description="Helical" evidence="7">
    <location>
        <begin position="94"/>
        <end position="124"/>
    </location>
</feature>
<feature type="transmembrane region" description="Helical" evidence="7">
    <location>
        <begin position="408"/>
        <end position="428"/>
    </location>
</feature>
<dbReference type="AlphaFoldDB" id="A0A9D1GL72"/>
<comment type="caution">
    <text evidence="9">The sequence shown here is derived from an EMBL/GenBank/DDBJ whole genome shotgun (WGS) entry which is preliminary data.</text>
</comment>
<feature type="transmembrane region" description="Helical" evidence="7">
    <location>
        <begin position="286"/>
        <end position="304"/>
    </location>
</feature>
<evidence type="ECO:0000256" key="1">
    <source>
        <dbReference type="ARBA" id="ARBA00004141"/>
    </source>
</evidence>
<sequence>MSQLTICIIICVLTAISYILEKIPMGTTALISMLAFVLTGCLDPATAASYFGNTNGIMMLAMLVVAAGFNRTQFVRKCSSSVNRIARGSLTMMMAGYILVAIVLSQFIQSSLVVFGIMAPMLTASCEEMGISPSKVMFPLSIACIATVSAFPLGSGATQFAELNGYLEANAYTEYTVGLLDPMKARFPMVIFVAVYCIFFATKVAPAKPVVAIAGVEAKKKEQRAALAPFQERCGYIIFILVTLGLILQSRLGIDAWVICVAGAVAMVLTGVLSEAEAIASMNMKIGFLFVGSLAMGGALTQTGAGEVIGAALASVVGSLNNPYLMGLAFFIIPFLLTQIMMNRTVMLIFIPIAILACKSMGANPVGVIILTQTACLSSFMTPMATPAVPMCMAVGGYDLKSMVKQSIIPAIFLTIISVGWIMTVFPMF</sequence>
<dbReference type="InterPro" id="IPR051679">
    <property type="entry name" value="DASS-Related_Transporters"/>
</dbReference>
<evidence type="ECO:0000256" key="7">
    <source>
        <dbReference type="SAM" id="Phobius"/>
    </source>
</evidence>
<dbReference type="GO" id="GO:0055085">
    <property type="term" value="P:transmembrane transport"/>
    <property type="evidence" value="ECO:0007669"/>
    <property type="project" value="InterPro"/>
</dbReference>
<dbReference type="GO" id="GO:0005886">
    <property type="term" value="C:plasma membrane"/>
    <property type="evidence" value="ECO:0007669"/>
    <property type="project" value="TreeGrafter"/>
</dbReference>
<dbReference type="PANTHER" id="PTHR43652">
    <property type="entry name" value="BASIC AMINO ACID ANTIPORTER YFCC-RELATED"/>
    <property type="match status" value="1"/>
</dbReference>
<evidence type="ECO:0000313" key="9">
    <source>
        <dbReference type="EMBL" id="HIT42502.1"/>
    </source>
</evidence>
<keyword evidence="5 7" id="KW-1133">Transmembrane helix</keyword>
<dbReference type="Pfam" id="PF03600">
    <property type="entry name" value="CitMHS"/>
    <property type="match status" value="1"/>
</dbReference>
<keyword evidence="2" id="KW-0813">Transport</keyword>
<proteinExistence type="predicted"/>
<keyword evidence="4" id="KW-0677">Repeat</keyword>
<feature type="domain" description="Citrate transporter-like" evidence="8">
    <location>
        <begin position="18"/>
        <end position="326"/>
    </location>
</feature>
<evidence type="ECO:0000256" key="4">
    <source>
        <dbReference type="ARBA" id="ARBA00022737"/>
    </source>
</evidence>
<dbReference type="EMBL" id="DVKS01000179">
    <property type="protein sequence ID" value="HIT42502.1"/>
    <property type="molecule type" value="Genomic_DNA"/>
</dbReference>
<feature type="transmembrane region" description="Helical" evidence="7">
    <location>
        <begin position="234"/>
        <end position="250"/>
    </location>
</feature>
<evidence type="ECO:0000313" key="10">
    <source>
        <dbReference type="Proteomes" id="UP000886860"/>
    </source>
</evidence>
<keyword evidence="6 7" id="KW-0472">Membrane</keyword>